<evidence type="ECO:0000313" key="3">
    <source>
        <dbReference type="RefSeq" id="XP_039122138.1"/>
    </source>
</evidence>
<dbReference type="AlphaFoldDB" id="A0AB40B4E4"/>
<feature type="region of interest" description="Disordered" evidence="1">
    <location>
        <begin position="181"/>
        <end position="210"/>
    </location>
</feature>
<gene>
    <name evidence="3" type="primary">LOC120258769</name>
</gene>
<evidence type="ECO:0000313" key="2">
    <source>
        <dbReference type="Proteomes" id="UP001515500"/>
    </source>
</evidence>
<dbReference type="GO" id="GO:0043622">
    <property type="term" value="P:cortical microtubule organization"/>
    <property type="evidence" value="ECO:0007669"/>
    <property type="project" value="TreeGrafter"/>
</dbReference>
<dbReference type="PANTHER" id="PTHR31949:SF6">
    <property type="entry name" value="DUF4005 DOMAIN-CONTAINING PROTEIN"/>
    <property type="match status" value="1"/>
</dbReference>
<feature type="region of interest" description="Disordered" evidence="1">
    <location>
        <begin position="120"/>
        <end position="161"/>
    </location>
</feature>
<sequence length="456" mass="51543">MSSGRPRIPGVPASGRRDRDEDLLLFKEMFKRERERTVSLLQPVSDEFEPSQAGNLHLYKIPSSKKGADTEEKNDYDWLKTPPATPLFPSLELEANENLANMVVHKELPILQPIKPSRFSSKNEVIKPTQRSKSPSSSSVSSSRSVTPRLRPNSMANGKKMTMTMTIPIPMPMPMPMPMNSTSSTHNINQSRTNKSINSSSIPSTPMNIKEVPTTKSRCATTLPEKIKVKQSMNRRLSCSPKMIRGITNEYDEANVKVRKMSVSEKNNNVLAVVESKMVDRGKSINSPSIPSTPMNIKEVPTESWHTTTLAGKTKVKQNMNRRLSCSPKMIRGIKSESNENNMEFWKISIQEKNNNGSMVVGSKMVDRMLNARRITDLNGEKKTMIKAQDDVKFGRIKAEASLDKTFENLDEKRSQGMRSCNLVEARTTKHRFNVENRTQLLKKKVDDKRNKFVMS</sequence>
<dbReference type="Proteomes" id="UP001515500">
    <property type="component" value="Chromosome 4"/>
</dbReference>
<protein>
    <submittedName>
        <fullName evidence="3">Integrator complex subunit 6 homolog</fullName>
    </submittedName>
</protein>
<evidence type="ECO:0000256" key="1">
    <source>
        <dbReference type="SAM" id="MobiDB-lite"/>
    </source>
</evidence>
<dbReference type="RefSeq" id="XP_039122138.1">
    <property type="nucleotide sequence ID" value="XM_039266204.1"/>
</dbReference>
<dbReference type="GO" id="GO:0055028">
    <property type="term" value="C:cortical microtubule"/>
    <property type="evidence" value="ECO:0007669"/>
    <property type="project" value="TreeGrafter"/>
</dbReference>
<dbReference type="GeneID" id="120258769"/>
<dbReference type="PANTHER" id="PTHR31949">
    <property type="entry name" value="GASTRIC MUCIN-LIKE PROTEIN"/>
    <property type="match status" value="1"/>
</dbReference>
<name>A0AB40B4E4_DIOCR</name>
<reference evidence="3" key="1">
    <citation type="submission" date="2025-08" db="UniProtKB">
        <authorList>
            <consortium name="RefSeq"/>
        </authorList>
    </citation>
    <scope>IDENTIFICATION</scope>
</reference>
<feature type="compositionally biased region" description="Polar residues" evidence="1">
    <location>
        <begin position="181"/>
        <end position="207"/>
    </location>
</feature>
<accession>A0AB40B4E4</accession>
<feature type="compositionally biased region" description="Low complexity" evidence="1">
    <location>
        <begin position="127"/>
        <end position="147"/>
    </location>
</feature>
<keyword evidence="2" id="KW-1185">Reference proteome</keyword>
<organism evidence="2 3">
    <name type="scientific">Dioscorea cayennensis subsp. rotundata</name>
    <name type="common">White Guinea yam</name>
    <name type="synonym">Dioscorea rotundata</name>
    <dbReference type="NCBI Taxonomy" id="55577"/>
    <lineage>
        <taxon>Eukaryota</taxon>
        <taxon>Viridiplantae</taxon>
        <taxon>Streptophyta</taxon>
        <taxon>Embryophyta</taxon>
        <taxon>Tracheophyta</taxon>
        <taxon>Spermatophyta</taxon>
        <taxon>Magnoliopsida</taxon>
        <taxon>Liliopsida</taxon>
        <taxon>Dioscoreales</taxon>
        <taxon>Dioscoreaceae</taxon>
        <taxon>Dioscorea</taxon>
    </lineage>
</organism>
<proteinExistence type="predicted"/>